<dbReference type="PANTHER" id="PTHR15454:SF69">
    <property type="entry name" value="SERINE_THREONINE-PROTEIN KINASE 11-INTERACTING PROTEIN"/>
    <property type="match status" value="1"/>
</dbReference>
<comment type="caution">
    <text evidence="6">The sequence shown here is derived from an EMBL/GenBank/DDBJ whole genome shotgun (WGS) entry which is preliminary data.</text>
</comment>
<keyword evidence="2" id="KW-0963">Cytoplasm</keyword>
<keyword evidence="3" id="KW-0433">Leucine-rich repeat</keyword>
<keyword evidence="4" id="KW-0677">Repeat</keyword>
<evidence type="ECO:0000313" key="6">
    <source>
        <dbReference type="EMBL" id="KAJ8968485.1"/>
    </source>
</evidence>
<comment type="subcellular location">
    <subcellularLocation>
        <location evidence="1">Cytoplasm</location>
    </subcellularLocation>
</comment>
<dbReference type="EMBL" id="JAPWTJ010001980">
    <property type="protein sequence ID" value="KAJ8968485.1"/>
    <property type="molecule type" value="Genomic_DNA"/>
</dbReference>
<organism evidence="6 7">
    <name type="scientific">Molorchus minor</name>
    <dbReference type="NCBI Taxonomy" id="1323400"/>
    <lineage>
        <taxon>Eukaryota</taxon>
        <taxon>Metazoa</taxon>
        <taxon>Ecdysozoa</taxon>
        <taxon>Arthropoda</taxon>
        <taxon>Hexapoda</taxon>
        <taxon>Insecta</taxon>
        <taxon>Pterygota</taxon>
        <taxon>Neoptera</taxon>
        <taxon>Endopterygota</taxon>
        <taxon>Coleoptera</taxon>
        <taxon>Polyphaga</taxon>
        <taxon>Cucujiformia</taxon>
        <taxon>Chrysomeloidea</taxon>
        <taxon>Cerambycidae</taxon>
        <taxon>Lamiinae</taxon>
        <taxon>Monochamini</taxon>
        <taxon>Molorchus</taxon>
    </lineage>
</organism>
<proteinExistence type="predicted"/>
<evidence type="ECO:0000259" key="5">
    <source>
        <dbReference type="Pfam" id="PF25357"/>
    </source>
</evidence>
<dbReference type="InterPro" id="IPR057292">
    <property type="entry name" value="PH_S11IP"/>
</dbReference>
<accession>A0ABQ9IXT8</accession>
<dbReference type="Proteomes" id="UP001162164">
    <property type="component" value="Unassembled WGS sequence"/>
</dbReference>
<gene>
    <name evidence="6" type="ORF">NQ317_008342</name>
</gene>
<protein>
    <recommendedName>
        <fullName evidence="5">Serine/threonine-protein kinase 11-interacting protein PH domain-containing protein</fullName>
    </recommendedName>
</protein>
<evidence type="ECO:0000313" key="7">
    <source>
        <dbReference type="Proteomes" id="UP001162164"/>
    </source>
</evidence>
<evidence type="ECO:0000256" key="3">
    <source>
        <dbReference type="ARBA" id="ARBA00022614"/>
    </source>
</evidence>
<dbReference type="PANTHER" id="PTHR15454">
    <property type="entry name" value="NISCHARIN RELATED"/>
    <property type="match status" value="1"/>
</dbReference>
<dbReference type="InterPro" id="IPR032675">
    <property type="entry name" value="LRR_dom_sf"/>
</dbReference>
<keyword evidence="7" id="KW-1185">Reference proteome</keyword>
<sequence>MIQYTKQNDTDRETFKKRVLVLKNNFIEGLQGLTSLSNIVQLDLGHNCLLDHKVLLAISHFPSLQWLNLQGNPISFHPHHRNVTCNYLNKNSSTLKFVLDDILLNKREKSLTGSLYPLFQTTIPAGSSHNSLDDSVNGSIQEKTRRIRHVIIEDYSTTKEDKTPALTPPTSSQHLEIKRQVEQLREEYGESWLYRHSGMLVQDVLGLQKTGVLSSTPYESAMGSFSLPSHIQEELISSNINFETIKDESSAELKEDKFTTANDESGIFNNSMVDDLSDVSDGDDICEGEKTTNTADNDQVFVVLTKTHISERDVTTSKERARWHFNTVRRFEMVEDNQNAIKIDFDTLRRDRKQRIYDLDPEESESFQRFLQMKIKNTQKPAQKKVTYQCMKCSELFPEQNKNALLDQPSVTCPRCKSNLVIESM</sequence>
<dbReference type="Gene3D" id="3.80.10.10">
    <property type="entry name" value="Ribonuclease Inhibitor"/>
    <property type="match status" value="1"/>
</dbReference>
<reference evidence="6" key="1">
    <citation type="journal article" date="2023" name="Insect Mol. Biol.">
        <title>Genome sequencing provides insights into the evolution of gene families encoding plant cell wall-degrading enzymes in longhorned beetles.</title>
        <authorList>
            <person name="Shin N.R."/>
            <person name="Okamura Y."/>
            <person name="Kirsch R."/>
            <person name="Pauchet Y."/>
        </authorList>
    </citation>
    <scope>NUCLEOTIDE SEQUENCE</scope>
    <source>
        <strain evidence="6">MMC_N1</strain>
    </source>
</reference>
<dbReference type="SUPFAM" id="SSF52058">
    <property type="entry name" value="L domain-like"/>
    <property type="match status" value="1"/>
</dbReference>
<dbReference type="Pfam" id="PF25357">
    <property type="entry name" value="PH_S11IP"/>
    <property type="match status" value="1"/>
</dbReference>
<name>A0ABQ9IXT8_9CUCU</name>
<feature type="domain" description="Serine/threonine-protein kinase 11-interacting protein PH" evidence="5">
    <location>
        <begin position="292"/>
        <end position="373"/>
    </location>
</feature>
<evidence type="ECO:0000256" key="1">
    <source>
        <dbReference type="ARBA" id="ARBA00004496"/>
    </source>
</evidence>
<evidence type="ECO:0000256" key="4">
    <source>
        <dbReference type="ARBA" id="ARBA00022737"/>
    </source>
</evidence>
<evidence type="ECO:0000256" key="2">
    <source>
        <dbReference type="ARBA" id="ARBA00022490"/>
    </source>
</evidence>